<proteinExistence type="predicted"/>
<dbReference type="EMBL" id="FTNT01000014">
    <property type="protein sequence ID" value="SIS22194.1"/>
    <property type="molecule type" value="Genomic_DNA"/>
</dbReference>
<organism evidence="1 2">
    <name type="scientific">Williamsia sterculiae</name>
    <dbReference type="NCBI Taxonomy" id="1344003"/>
    <lineage>
        <taxon>Bacteria</taxon>
        <taxon>Bacillati</taxon>
        <taxon>Actinomycetota</taxon>
        <taxon>Actinomycetes</taxon>
        <taxon>Mycobacteriales</taxon>
        <taxon>Nocardiaceae</taxon>
        <taxon>Williamsia</taxon>
    </lineage>
</organism>
<protein>
    <submittedName>
        <fullName evidence="1">Uncharacterized protein</fullName>
    </submittedName>
</protein>
<dbReference type="AlphaFoldDB" id="A0A1N7HBD6"/>
<sequence>MTTVTPIPDSPAPRRFTYVQLAEYLDEVLAFEFDGGPALKRIMAVAKGTHPDRAAQHNAIIAAAQEEIAAMPAESPAELALREMQEQQRFRYQWNADCPWMDKNRPAWSKPENDRYLVKFSPGTCRWKSQVYRLPRHRVFGTVNGSPGDRSVTLGNYEIYLRQLIDERDPHIRIEHGVEGDRDLLDLELDEAADLAKVVLLLLDLAHESDAQ</sequence>
<dbReference type="STRING" id="1344003.SAMN05445060_3921"/>
<reference evidence="1 2" key="1">
    <citation type="submission" date="2017-01" db="EMBL/GenBank/DDBJ databases">
        <authorList>
            <person name="Mah S.A."/>
            <person name="Swanson W.J."/>
            <person name="Moy G.W."/>
            <person name="Vacquier V.D."/>
        </authorList>
    </citation>
    <scope>NUCLEOTIDE SEQUENCE [LARGE SCALE GENOMIC DNA]</scope>
    <source>
        <strain evidence="1 2">CPCC 203464</strain>
    </source>
</reference>
<accession>A0A1N7HBD6</accession>
<evidence type="ECO:0000313" key="1">
    <source>
        <dbReference type="EMBL" id="SIS22194.1"/>
    </source>
</evidence>
<dbReference type="Proteomes" id="UP000186218">
    <property type="component" value="Unassembled WGS sequence"/>
</dbReference>
<gene>
    <name evidence="1" type="ORF">SAMN05445060_3921</name>
</gene>
<keyword evidence="2" id="KW-1185">Reference proteome</keyword>
<name>A0A1N7HBD6_9NOCA</name>
<dbReference type="RefSeq" id="WP_076482715.1">
    <property type="nucleotide sequence ID" value="NZ_FTNT01000014.1"/>
</dbReference>
<evidence type="ECO:0000313" key="2">
    <source>
        <dbReference type="Proteomes" id="UP000186218"/>
    </source>
</evidence>
<dbReference type="OrthoDB" id="4773984at2"/>